<dbReference type="Proteomes" id="UP000249065">
    <property type="component" value="Unassembled WGS sequence"/>
</dbReference>
<evidence type="ECO:0000313" key="3">
    <source>
        <dbReference type="EMBL" id="RAI60258.1"/>
    </source>
</evidence>
<evidence type="ECO:0008006" key="5">
    <source>
        <dbReference type="Google" id="ProtNLM"/>
    </source>
</evidence>
<evidence type="ECO:0000256" key="2">
    <source>
        <dbReference type="SAM" id="SignalP"/>
    </source>
</evidence>
<proteinExistence type="predicted"/>
<dbReference type="OrthoDB" id="7270375at2"/>
<accession>A0A327MJB8</accession>
<comment type="caution">
    <text evidence="3">The sequence shown here is derived from an EMBL/GenBank/DDBJ whole genome shotgun (WGS) entry which is preliminary data.</text>
</comment>
<feature type="signal peptide" evidence="2">
    <location>
        <begin position="1"/>
        <end position="17"/>
    </location>
</feature>
<dbReference type="AlphaFoldDB" id="A0A327MJB8"/>
<sequence>MLLLAACTGLGLPAAPAADPEAFASRASGIGMLVRAAHLCGIPLSQGAQDRAARIEVAAIAWQQSRGGVPARDAFLRAMAPPRFDGRSRKTEREEWCAARRPTVQELDGRLTGPEGDRLIEQAEAVQRRPG</sequence>
<name>A0A327MJB8_9PROT</name>
<dbReference type="RefSeq" id="WP_111468444.1">
    <property type="nucleotide sequence ID" value="NZ_QLIX01000002.1"/>
</dbReference>
<evidence type="ECO:0000256" key="1">
    <source>
        <dbReference type="SAM" id="MobiDB-lite"/>
    </source>
</evidence>
<feature type="region of interest" description="Disordered" evidence="1">
    <location>
        <begin position="108"/>
        <end position="131"/>
    </location>
</feature>
<keyword evidence="2" id="KW-0732">Signal</keyword>
<organism evidence="3 4">
    <name type="scientific">Roseicella frigidaeris</name>
    <dbReference type="NCBI Taxonomy" id="2230885"/>
    <lineage>
        <taxon>Bacteria</taxon>
        <taxon>Pseudomonadati</taxon>
        <taxon>Pseudomonadota</taxon>
        <taxon>Alphaproteobacteria</taxon>
        <taxon>Acetobacterales</taxon>
        <taxon>Roseomonadaceae</taxon>
        <taxon>Roseicella</taxon>
    </lineage>
</organism>
<evidence type="ECO:0000313" key="4">
    <source>
        <dbReference type="Proteomes" id="UP000249065"/>
    </source>
</evidence>
<protein>
    <recommendedName>
        <fullName evidence="5">TIGR02301 family protein</fullName>
    </recommendedName>
</protein>
<feature type="chain" id="PRO_5016427975" description="TIGR02301 family protein" evidence="2">
    <location>
        <begin position="18"/>
        <end position="131"/>
    </location>
</feature>
<keyword evidence="4" id="KW-1185">Reference proteome</keyword>
<dbReference type="EMBL" id="QLIX01000002">
    <property type="protein sequence ID" value="RAI60258.1"/>
    <property type="molecule type" value="Genomic_DNA"/>
</dbReference>
<gene>
    <name evidence="3" type="ORF">DOO78_04065</name>
</gene>
<reference evidence="4" key="1">
    <citation type="submission" date="2018-06" db="EMBL/GenBank/DDBJ databases">
        <authorList>
            <person name="Khan S.A."/>
        </authorList>
    </citation>
    <scope>NUCLEOTIDE SEQUENCE [LARGE SCALE GENOMIC DNA]</scope>
    <source>
        <strain evidence="4">DB-1506</strain>
    </source>
</reference>